<dbReference type="SUPFAM" id="SSF49303">
    <property type="entry name" value="beta-Galactosidase/glucuronidase domain"/>
    <property type="match status" value="1"/>
</dbReference>
<dbReference type="PANTHER" id="PTHR42732:SF1">
    <property type="entry name" value="BETA-MANNOSIDASE"/>
    <property type="match status" value="1"/>
</dbReference>
<feature type="signal peptide" evidence="4">
    <location>
        <begin position="1"/>
        <end position="18"/>
    </location>
</feature>
<evidence type="ECO:0000259" key="6">
    <source>
        <dbReference type="Pfam" id="PF02836"/>
    </source>
</evidence>
<accession>A0A7K1ST44</accession>
<keyword evidence="2" id="KW-0378">Hydrolase</keyword>
<keyword evidence="3" id="KW-0326">Glycosidase</keyword>
<evidence type="ECO:0000256" key="4">
    <source>
        <dbReference type="SAM" id="SignalP"/>
    </source>
</evidence>
<dbReference type="Gene3D" id="2.60.120.260">
    <property type="entry name" value="Galactose-binding domain-like"/>
    <property type="match status" value="1"/>
</dbReference>
<evidence type="ECO:0000259" key="5">
    <source>
        <dbReference type="Pfam" id="PF00703"/>
    </source>
</evidence>
<evidence type="ECO:0000256" key="1">
    <source>
        <dbReference type="ARBA" id="ARBA00007401"/>
    </source>
</evidence>
<dbReference type="SUPFAM" id="SSF51445">
    <property type="entry name" value="(Trans)glycosidases"/>
    <property type="match status" value="1"/>
</dbReference>
<dbReference type="InterPro" id="IPR051913">
    <property type="entry name" value="GH2_Domain-Containing"/>
</dbReference>
<dbReference type="Pfam" id="PF00703">
    <property type="entry name" value="Glyco_hydro_2"/>
    <property type="match status" value="1"/>
</dbReference>
<feature type="domain" description="Glycosyl hydrolases family 2 sugar binding" evidence="7">
    <location>
        <begin position="26"/>
        <end position="142"/>
    </location>
</feature>
<evidence type="ECO:0000256" key="2">
    <source>
        <dbReference type="ARBA" id="ARBA00022801"/>
    </source>
</evidence>
<dbReference type="SUPFAM" id="SSF49785">
    <property type="entry name" value="Galactose-binding domain-like"/>
    <property type="match status" value="1"/>
</dbReference>
<dbReference type="PANTHER" id="PTHR42732">
    <property type="entry name" value="BETA-GALACTOSIDASE"/>
    <property type="match status" value="1"/>
</dbReference>
<evidence type="ECO:0000256" key="3">
    <source>
        <dbReference type="ARBA" id="ARBA00023295"/>
    </source>
</evidence>
<dbReference type="AlphaFoldDB" id="A0A7K1ST44"/>
<dbReference type="InterPro" id="IPR008979">
    <property type="entry name" value="Galactose-bd-like_sf"/>
</dbReference>
<dbReference type="Pfam" id="PF02837">
    <property type="entry name" value="Glyco_hydro_2_N"/>
    <property type="match status" value="1"/>
</dbReference>
<organism evidence="8 9">
    <name type="scientific">Mucilaginibacter arboris</name>
    <dbReference type="NCBI Taxonomy" id="2682090"/>
    <lineage>
        <taxon>Bacteria</taxon>
        <taxon>Pseudomonadati</taxon>
        <taxon>Bacteroidota</taxon>
        <taxon>Sphingobacteriia</taxon>
        <taxon>Sphingobacteriales</taxon>
        <taxon>Sphingobacteriaceae</taxon>
        <taxon>Mucilaginibacter</taxon>
    </lineage>
</organism>
<dbReference type="Gene3D" id="3.20.20.80">
    <property type="entry name" value="Glycosidases"/>
    <property type="match status" value="1"/>
</dbReference>
<dbReference type="InterPro" id="IPR006104">
    <property type="entry name" value="Glyco_hydro_2_N"/>
</dbReference>
<sequence>MMKYFVALFYCISLSLVAVGQRDTIKINKDWQFTTDKKAEGLTQKWYEKPLGQSRTVELPHTWNIEKENENHYGWGWYQRKITIPASWKNKNVVLEFGAINHTAYIYMNGKEIRENMGDGFNKIYINLNGKVNYGKENILTVACNNDYGKNKVPFGSSFDWPNDGGLIRTVKLIVSGKPAASFLNAEPVLNIGDQSAKLKVKVGFDGAAGKDIKLLVTVSEENQPTHKTILKAVTKPEWLNGEAVVNYTLPKVNPWHFDFPNLYRISVTVLSGKKAVDQISANVGFRDIRFVKGQTFLNGERVKLMGVEWTAGSNPNFGFAETEAEIIRHGKLMKDVNAIFSRVHFQQDDAFYDFCDRNGIILQEEIPLWGGETPVNDTIEKIANKQLAEMVRNHYNHPCIFAWGVGNELRGRDNKMKAMIQGLIDKARLLDPSRKVSYVSNTLKNGFSNDPKFVPDAGSLGDYIMMNEYAGSWWDIPQAKLSNYMDSIHTSYADKPFFISEFGLCGPNFKGGDERRVEDLIYHMAVYESKPYVEGAIYFDLTDYRTHYPGTSEDNKYRRRIHGVYDMYGKPKPSMKVLRELSSPIEVQGLEKRGKKLNVVIFGSIGLPQHTVKGYKLYVSDNTGNYANYKAYELPEIKPGQKVNFEVDDLFNGKGIVTVIRPTGYVTTQKSFFE</sequence>
<name>A0A7K1ST44_9SPHI</name>
<proteinExistence type="inferred from homology"/>
<comment type="caution">
    <text evidence="8">The sequence shown here is derived from an EMBL/GenBank/DDBJ whole genome shotgun (WGS) entry which is preliminary data.</text>
</comment>
<keyword evidence="9" id="KW-1185">Reference proteome</keyword>
<protein>
    <submittedName>
        <fullName evidence="8">Beta-galactosidase</fullName>
    </submittedName>
</protein>
<dbReference type="Proteomes" id="UP000462014">
    <property type="component" value="Unassembled WGS sequence"/>
</dbReference>
<dbReference type="GO" id="GO:0004553">
    <property type="term" value="F:hydrolase activity, hydrolyzing O-glycosyl compounds"/>
    <property type="evidence" value="ECO:0007669"/>
    <property type="project" value="InterPro"/>
</dbReference>
<feature type="domain" description="Glycoside hydrolase family 2 immunoglobulin-like beta-sandwich" evidence="5">
    <location>
        <begin position="194"/>
        <end position="287"/>
    </location>
</feature>
<evidence type="ECO:0000313" key="8">
    <source>
        <dbReference type="EMBL" id="MVN20486.1"/>
    </source>
</evidence>
<dbReference type="GO" id="GO:0005975">
    <property type="term" value="P:carbohydrate metabolic process"/>
    <property type="evidence" value="ECO:0007669"/>
    <property type="project" value="InterPro"/>
</dbReference>
<feature type="domain" description="Glycoside hydrolase family 2 catalytic" evidence="6">
    <location>
        <begin position="293"/>
        <end position="585"/>
    </location>
</feature>
<dbReference type="InterPro" id="IPR006102">
    <property type="entry name" value="Ig-like_GH2"/>
</dbReference>
<gene>
    <name evidence="8" type="ORF">GO621_02920</name>
</gene>
<dbReference type="InterPro" id="IPR006103">
    <property type="entry name" value="Glyco_hydro_2_cat"/>
</dbReference>
<dbReference type="InterPro" id="IPR017853">
    <property type="entry name" value="GH"/>
</dbReference>
<comment type="similarity">
    <text evidence="1">Belongs to the glycosyl hydrolase 2 family.</text>
</comment>
<reference evidence="8 9" key="1">
    <citation type="submission" date="2019-12" db="EMBL/GenBank/DDBJ databases">
        <title>Mucilaginibacter sp. HMF7410 genome sequencing and assembly.</title>
        <authorList>
            <person name="Kang H."/>
            <person name="Cha I."/>
            <person name="Kim H."/>
            <person name="Joh K."/>
        </authorList>
    </citation>
    <scope>NUCLEOTIDE SEQUENCE [LARGE SCALE GENOMIC DNA]</scope>
    <source>
        <strain evidence="8 9">HMF7410</strain>
    </source>
</reference>
<evidence type="ECO:0000313" key="9">
    <source>
        <dbReference type="Proteomes" id="UP000462014"/>
    </source>
</evidence>
<dbReference type="InterPro" id="IPR036156">
    <property type="entry name" value="Beta-gal/glucu_dom_sf"/>
</dbReference>
<dbReference type="Pfam" id="PF02836">
    <property type="entry name" value="Glyco_hydro_2_C"/>
    <property type="match status" value="1"/>
</dbReference>
<dbReference type="Gene3D" id="2.60.40.10">
    <property type="entry name" value="Immunoglobulins"/>
    <property type="match status" value="1"/>
</dbReference>
<dbReference type="EMBL" id="WPIK01000002">
    <property type="protein sequence ID" value="MVN20486.1"/>
    <property type="molecule type" value="Genomic_DNA"/>
</dbReference>
<dbReference type="InterPro" id="IPR013783">
    <property type="entry name" value="Ig-like_fold"/>
</dbReference>
<feature type="chain" id="PRO_5029900625" evidence="4">
    <location>
        <begin position="19"/>
        <end position="675"/>
    </location>
</feature>
<keyword evidence="4" id="KW-0732">Signal</keyword>
<dbReference type="RefSeq" id="WP_157564019.1">
    <property type="nucleotide sequence ID" value="NZ_WPIK01000002.1"/>
</dbReference>
<evidence type="ECO:0000259" key="7">
    <source>
        <dbReference type="Pfam" id="PF02837"/>
    </source>
</evidence>